<gene>
    <name evidence="2" type="ORF">TorRG33x02_314010</name>
</gene>
<protein>
    <submittedName>
        <fullName evidence="2">Uncharacterized protein</fullName>
    </submittedName>
</protein>
<evidence type="ECO:0000313" key="3">
    <source>
        <dbReference type="Proteomes" id="UP000237000"/>
    </source>
</evidence>
<dbReference type="AlphaFoldDB" id="A0A2P5BP81"/>
<sequence length="114" mass="11909">MYLTRPLQMILGSDSPTSTSSTYRESASSCLQALRMRPTLMSSISAASLIEEEEDEEAEAATAAAAEAEAEAEAAASSSLAVQNVIPLGLGLGLALVPVDEHEKKNAPSLREAM</sequence>
<dbReference type="Proteomes" id="UP000237000">
    <property type="component" value="Unassembled WGS sequence"/>
</dbReference>
<keyword evidence="3" id="KW-1185">Reference proteome</keyword>
<evidence type="ECO:0000313" key="2">
    <source>
        <dbReference type="EMBL" id="PON50611.1"/>
    </source>
</evidence>
<comment type="caution">
    <text evidence="2">The sequence shown here is derived from an EMBL/GenBank/DDBJ whole genome shotgun (WGS) entry which is preliminary data.</text>
</comment>
<feature type="coiled-coil region" evidence="1">
    <location>
        <begin position="51"/>
        <end position="78"/>
    </location>
</feature>
<accession>A0A2P5BP81</accession>
<keyword evidence="1" id="KW-0175">Coiled coil</keyword>
<dbReference type="EMBL" id="JXTC01000484">
    <property type="protein sequence ID" value="PON50611.1"/>
    <property type="molecule type" value="Genomic_DNA"/>
</dbReference>
<organism evidence="2 3">
    <name type="scientific">Trema orientale</name>
    <name type="common">Charcoal tree</name>
    <name type="synonym">Celtis orientalis</name>
    <dbReference type="NCBI Taxonomy" id="63057"/>
    <lineage>
        <taxon>Eukaryota</taxon>
        <taxon>Viridiplantae</taxon>
        <taxon>Streptophyta</taxon>
        <taxon>Embryophyta</taxon>
        <taxon>Tracheophyta</taxon>
        <taxon>Spermatophyta</taxon>
        <taxon>Magnoliopsida</taxon>
        <taxon>eudicotyledons</taxon>
        <taxon>Gunneridae</taxon>
        <taxon>Pentapetalae</taxon>
        <taxon>rosids</taxon>
        <taxon>fabids</taxon>
        <taxon>Rosales</taxon>
        <taxon>Cannabaceae</taxon>
        <taxon>Trema</taxon>
    </lineage>
</organism>
<name>A0A2P5BP81_TREOI</name>
<dbReference type="InParanoid" id="A0A2P5BP81"/>
<reference evidence="3" key="1">
    <citation type="submission" date="2016-06" db="EMBL/GenBank/DDBJ databases">
        <title>Parallel loss of symbiosis genes in relatives of nitrogen-fixing non-legume Parasponia.</title>
        <authorList>
            <person name="Van Velzen R."/>
            <person name="Holmer R."/>
            <person name="Bu F."/>
            <person name="Rutten L."/>
            <person name="Van Zeijl A."/>
            <person name="Liu W."/>
            <person name="Santuari L."/>
            <person name="Cao Q."/>
            <person name="Sharma T."/>
            <person name="Shen D."/>
            <person name="Roswanjaya Y."/>
            <person name="Wardhani T."/>
            <person name="Kalhor M.S."/>
            <person name="Jansen J."/>
            <person name="Van den Hoogen J."/>
            <person name="Gungor B."/>
            <person name="Hartog M."/>
            <person name="Hontelez J."/>
            <person name="Verver J."/>
            <person name="Yang W.-C."/>
            <person name="Schijlen E."/>
            <person name="Repin R."/>
            <person name="Schilthuizen M."/>
            <person name="Schranz E."/>
            <person name="Heidstra R."/>
            <person name="Miyata K."/>
            <person name="Fedorova E."/>
            <person name="Kohlen W."/>
            <person name="Bisseling T."/>
            <person name="Smit S."/>
            <person name="Geurts R."/>
        </authorList>
    </citation>
    <scope>NUCLEOTIDE SEQUENCE [LARGE SCALE GENOMIC DNA]</scope>
    <source>
        <strain evidence="3">cv. RG33-2</strain>
    </source>
</reference>
<evidence type="ECO:0000256" key="1">
    <source>
        <dbReference type="SAM" id="Coils"/>
    </source>
</evidence>
<proteinExistence type="predicted"/>